<gene>
    <name evidence="7" type="ORF">G7Y89_g14032</name>
</gene>
<keyword evidence="4" id="KW-0503">Monooxygenase</keyword>
<evidence type="ECO:0000256" key="3">
    <source>
        <dbReference type="ARBA" id="ARBA00023002"/>
    </source>
</evidence>
<comment type="caution">
    <text evidence="7">The sequence shown here is derived from an EMBL/GenBank/DDBJ whole genome shotgun (WGS) entry which is preliminary data.</text>
</comment>
<keyword evidence="8" id="KW-1185">Reference proteome</keyword>
<evidence type="ECO:0000259" key="6">
    <source>
        <dbReference type="Pfam" id="PF00890"/>
    </source>
</evidence>
<keyword evidence="2" id="KW-0285">Flavoprotein</keyword>
<keyword evidence="5" id="KW-0472">Membrane</keyword>
<dbReference type="Gene3D" id="3.50.50.60">
    <property type="entry name" value="FAD/NAD(P)-binding domain"/>
    <property type="match status" value="1"/>
</dbReference>
<keyword evidence="5" id="KW-0812">Transmembrane</keyword>
<dbReference type="AlphaFoldDB" id="A0A8H4R9I3"/>
<comment type="similarity">
    <text evidence="1">Belongs to the paxM FAD-dependent monooxygenase family.</text>
</comment>
<dbReference type="SUPFAM" id="SSF51905">
    <property type="entry name" value="FAD/NAD(P)-binding domain"/>
    <property type="match status" value="1"/>
</dbReference>
<evidence type="ECO:0000256" key="1">
    <source>
        <dbReference type="ARBA" id="ARBA00007992"/>
    </source>
</evidence>
<dbReference type="GO" id="GO:0004497">
    <property type="term" value="F:monooxygenase activity"/>
    <property type="evidence" value="ECO:0007669"/>
    <property type="project" value="UniProtKB-KW"/>
</dbReference>
<keyword evidence="5" id="KW-1133">Transmembrane helix</keyword>
<feature type="domain" description="FAD-dependent oxidoreductase 2 FAD-binding" evidence="6">
    <location>
        <begin position="21"/>
        <end position="52"/>
    </location>
</feature>
<dbReference type="InterPro" id="IPR050493">
    <property type="entry name" value="FAD-dep_Monooxygenase_BioMet"/>
</dbReference>
<reference evidence="7 8" key="1">
    <citation type="submission" date="2020-03" db="EMBL/GenBank/DDBJ databases">
        <title>Draft Genome Sequence of Cudoniella acicularis.</title>
        <authorList>
            <person name="Buettner E."/>
            <person name="Kellner H."/>
        </authorList>
    </citation>
    <scope>NUCLEOTIDE SEQUENCE [LARGE SCALE GENOMIC DNA]</scope>
    <source>
        <strain evidence="7 8">DSM 108380</strain>
    </source>
</reference>
<dbReference type="PANTHER" id="PTHR13789:SF147">
    <property type="entry name" value="PUTATIVE (AFU_ORTHOLOGUE AFUA_2G01950)-RELATED"/>
    <property type="match status" value="1"/>
</dbReference>
<accession>A0A8H4R9I3</accession>
<proteinExistence type="inferred from homology"/>
<dbReference type="Pfam" id="PF00890">
    <property type="entry name" value="FAD_binding_2"/>
    <property type="match status" value="1"/>
</dbReference>
<dbReference type="OrthoDB" id="16820at2759"/>
<keyword evidence="3" id="KW-0560">Oxidoreductase</keyword>
<evidence type="ECO:0000256" key="2">
    <source>
        <dbReference type="ARBA" id="ARBA00022630"/>
    </source>
</evidence>
<name>A0A8H4R9I3_9HELO</name>
<organism evidence="7 8">
    <name type="scientific">Cudoniella acicularis</name>
    <dbReference type="NCBI Taxonomy" id="354080"/>
    <lineage>
        <taxon>Eukaryota</taxon>
        <taxon>Fungi</taxon>
        <taxon>Dikarya</taxon>
        <taxon>Ascomycota</taxon>
        <taxon>Pezizomycotina</taxon>
        <taxon>Leotiomycetes</taxon>
        <taxon>Helotiales</taxon>
        <taxon>Tricladiaceae</taxon>
        <taxon>Cudoniella</taxon>
    </lineage>
</organism>
<evidence type="ECO:0000313" key="7">
    <source>
        <dbReference type="EMBL" id="KAF4624142.1"/>
    </source>
</evidence>
<evidence type="ECO:0000313" key="8">
    <source>
        <dbReference type="Proteomes" id="UP000566819"/>
    </source>
</evidence>
<sequence>MSDSKESVASSEDAMTKSFNIIICGGGLGGLAAAIALKRKGHQVAVLESATELAEIGAGIQIPPNSSRILKS</sequence>
<dbReference type="Proteomes" id="UP000566819">
    <property type="component" value="Unassembled WGS sequence"/>
</dbReference>
<dbReference type="EMBL" id="JAAMPI010001757">
    <property type="protein sequence ID" value="KAF4624142.1"/>
    <property type="molecule type" value="Genomic_DNA"/>
</dbReference>
<dbReference type="InterPro" id="IPR003953">
    <property type="entry name" value="FAD-dep_OxRdtase_2_FAD-bd"/>
</dbReference>
<evidence type="ECO:0000256" key="4">
    <source>
        <dbReference type="ARBA" id="ARBA00023033"/>
    </source>
</evidence>
<dbReference type="PANTHER" id="PTHR13789">
    <property type="entry name" value="MONOOXYGENASE"/>
    <property type="match status" value="1"/>
</dbReference>
<dbReference type="InterPro" id="IPR036188">
    <property type="entry name" value="FAD/NAD-bd_sf"/>
</dbReference>
<evidence type="ECO:0000256" key="5">
    <source>
        <dbReference type="SAM" id="Phobius"/>
    </source>
</evidence>
<protein>
    <recommendedName>
        <fullName evidence="6">FAD-dependent oxidoreductase 2 FAD-binding domain-containing protein</fullName>
    </recommendedName>
</protein>
<feature type="transmembrane region" description="Helical" evidence="5">
    <location>
        <begin position="20"/>
        <end position="37"/>
    </location>
</feature>